<dbReference type="KEGG" id="ela:UCREL1_2453"/>
<proteinExistence type="predicted"/>
<dbReference type="HOGENOM" id="CLU_1245358_0_0_1"/>
<dbReference type="Proteomes" id="UP000012174">
    <property type="component" value="Unassembled WGS sequence"/>
</dbReference>
<dbReference type="AlphaFoldDB" id="M7SV87"/>
<organism evidence="1 2">
    <name type="scientific">Eutypa lata (strain UCR-EL1)</name>
    <name type="common">Grapevine dieback disease fungus</name>
    <name type="synonym">Eutypa armeniacae</name>
    <dbReference type="NCBI Taxonomy" id="1287681"/>
    <lineage>
        <taxon>Eukaryota</taxon>
        <taxon>Fungi</taxon>
        <taxon>Dikarya</taxon>
        <taxon>Ascomycota</taxon>
        <taxon>Pezizomycotina</taxon>
        <taxon>Sordariomycetes</taxon>
        <taxon>Xylariomycetidae</taxon>
        <taxon>Xylariales</taxon>
        <taxon>Diatrypaceae</taxon>
        <taxon>Eutypa</taxon>
    </lineage>
</organism>
<reference evidence="2" key="1">
    <citation type="journal article" date="2013" name="Genome Announc.">
        <title>Draft genome sequence of the grapevine dieback fungus Eutypa lata UCR-EL1.</title>
        <authorList>
            <person name="Blanco-Ulate B."/>
            <person name="Rolshausen P.E."/>
            <person name="Cantu D."/>
        </authorList>
    </citation>
    <scope>NUCLEOTIDE SEQUENCE [LARGE SCALE GENOMIC DNA]</scope>
    <source>
        <strain evidence="2">UCR-EL1</strain>
    </source>
</reference>
<dbReference type="OrthoDB" id="4586224at2759"/>
<dbReference type="eggNOG" id="ENOG502SHGP">
    <property type="taxonomic scope" value="Eukaryota"/>
</dbReference>
<sequence length="222" mass="24841">MVGALDILPLTHQSGDLSFLDWASLFTLCLTPLAVHLLAGAPPASCLVQQNRPRWHDCLCHYNPTSIMWRYAAIVNRRVRARDWSPTDMAAANALFWTDRGWDGSERMAELSLPHCRRAPARSRVEFLSVETVKTVVVALQGCQSILCVFAYVKNTTLETVFFPLAIFGLARLFPALWLTGEFEFAPLPDIPAGAGHRKSSFDSLIDLVVEDGRQDGRKEWL</sequence>
<evidence type="ECO:0000313" key="1">
    <source>
        <dbReference type="EMBL" id="EMR70504.1"/>
    </source>
</evidence>
<accession>M7SV87</accession>
<keyword evidence="2" id="KW-1185">Reference proteome</keyword>
<evidence type="ECO:0000313" key="2">
    <source>
        <dbReference type="Proteomes" id="UP000012174"/>
    </source>
</evidence>
<protein>
    <submittedName>
        <fullName evidence="1">Uncharacterized protein</fullName>
    </submittedName>
</protein>
<name>M7SV87_EUTLA</name>
<gene>
    <name evidence="1" type="ORF">UCREL1_2453</name>
</gene>
<dbReference type="EMBL" id="KB705852">
    <property type="protein sequence ID" value="EMR70504.1"/>
    <property type="molecule type" value="Genomic_DNA"/>
</dbReference>